<evidence type="ECO:0000313" key="1">
    <source>
        <dbReference type="EMBL" id="RYO75113.1"/>
    </source>
</evidence>
<gene>
    <name evidence="1" type="ORF">DL762_010166</name>
</gene>
<reference evidence="1 2" key="1">
    <citation type="submission" date="2018-06" db="EMBL/GenBank/DDBJ databases">
        <title>Complete Genomes of Monosporascus.</title>
        <authorList>
            <person name="Robinson A.J."/>
            <person name="Natvig D.O."/>
        </authorList>
    </citation>
    <scope>NUCLEOTIDE SEQUENCE [LARGE SCALE GENOMIC DNA]</scope>
    <source>
        <strain evidence="1 2">CBS 609.92</strain>
    </source>
</reference>
<name>A0ABY0GVT2_9PEZI</name>
<organism evidence="1 2">
    <name type="scientific">Monosporascus cannonballus</name>
    <dbReference type="NCBI Taxonomy" id="155416"/>
    <lineage>
        <taxon>Eukaryota</taxon>
        <taxon>Fungi</taxon>
        <taxon>Dikarya</taxon>
        <taxon>Ascomycota</taxon>
        <taxon>Pezizomycotina</taxon>
        <taxon>Sordariomycetes</taxon>
        <taxon>Xylariomycetidae</taxon>
        <taxon>Xylariales</taxon>
        <taxon>Xylariales incertae sedis</taxon>
        <taxon>Monosporascus</taxon>
    </lineage>
</organism>
<evidence type="ECO:0000313" key="2">
    <source>
        <dbReference type="Proteomes" id="UP000294003"/>
    </source>
</evidence>
<dbReference type="Proteomes" id="UP000294003">
    <property type="component" value="Unassembled WGS sequence"/>
</dbReference>
<accession>A0ABY0GVT2</accession>
<sequence>MTTANYLPSRLISRDTGLSSIFRKDSKKKIWRDPEKSVGRFICKVGRESIWEAQGEAREAFKALAPEIKDHLDMCVDPISSWVTWSIYMMGIATQTATPTIIFCCEVALHRREVRNIIKNSGILDRYPGIKTGHMPRAPDFDRLVPLALGADNWTTARISIKPSPDGPGSQLVIEWSRNDMEWSTKATVGGVIRVRNKYFYTTAAHTFQHHITASRTTKNFDTDIFRPSDEDCCSFDGDSETEVNDEESAGSACEFTELGSYDDKLETLVNGKTIWDNPADQNQKQLIQDNPTAPDRAPPLDSDAVAPSYDFEFDHPREVFIATLKRPETGLDYALIAVEDPRHCTENTVTGVSDPQFRIVIKSLARELSDNAAIIAVTPRGMILGNLSATPSYVRTPDGKKFHEMFTAKLDAKLESLLRPTMKARRNFAVC</sequence>
<comment type="caution">
    <text evidence="1">The sequence shown here is derived from an EMBL/GenBank/DDBJ whole genome shotgun (WGS) entry which is preliminary data.</text>
</comment>
<keyword evidence="2" id="KW-1185">Reference proteome</keyword>
<dbReference type="EMBL" id="QJNS01000708">
    <property type="protein sequence ID" value="RYO75113.1"/>
    <property type="molecule type" value="Genomic_DNA"/>
</dbReference>
<proteinExistence type="predicted"/>
<protein>
    <submittedName>
        <fullName evidence="1">Uncharacterized protein</fullName>
    </submittedName>
</protein>